<accession>M7NVQ0</accession>
<keyword evidence="3" id="KW-1185">Reference proteome</keyword>
<dbReference type="STRING" id="1286106.MPL1_08152"/>
<evidence type="ECO:0000313" key="3">
    <source>
        <dbReference type="Proteomes" id="UP000012019"/>
    </source>
</evidence>
<dbReference type="RefSeq" id="WP_009726614.1">
    <property type="nucleotide sequence ID" value="NZ_APHR01000040.1"/>
</dbReference>
<dbReference type="PATRIC" id="fig|1286106.3.peg.1635"/>
<comment type="caution">
    <text evidence="2">The sequence shown here is derived from an EMBL/GenBank/DDBJ whole genome shotgun (WGS) entry which is preliminary data.</text>
</comment>
<dbReference type="InterPro" id="IPR041359">
    <property type="entry name" value="MetOD1"/>
</dbReference>
<dbReference type="Proteomes" id="UP000012019">
    <property type="component" value="Unassembled WGS sequence"/>
</dbReference>
<evidence type="ECO:0000313" key="2">
    <source>
        <dbReference type="EMBL" id="EMR12823.1"/>
    </source>
</evidence>
<name>M7NVQ0_9GAMM</name>
<evidence type="ECO:0000259" key="1">
    <source>
        <dbReference type="Pfam" id="PF18546"/>
    </source>
</evidence>
<dbReference type="EMBL" id="APHR01000040">
    <property type="protein sequence ID" value="EMR12823.1"/>
    <property type="molecule type" value="Genomic_DNA"/>
</dbReference>
<sequence length="178" mass="19761">MYDTTNVSPENLDLPLERDFFMRCLVRHLSGTLENIIGLAEAEGFISVVGQGIGDEINQLYREALNVEQIPRDQLAAVLVDLKQRIQGNFAVEHDEGAEILLTSTSCPFGDKVVGRESLCMMTSNVFGTICAENTHYAKVVLEKTIARGDAGCKVRVFLEDTEASEKQNGIEYFRSIK</sequence>
<dbReference type="OrthoDB" id="260231at2"/>
<organism evidence="2 3">
    <name type="scientific">Methylophaga lonarensis MPL</name>
    <dbReference type="NCBI Taxonomy" id="1286106"/>
    <lineage>
        <taxon>Bacteria</taxon>
        <taxon>Pseudomonadati</taxon>
        <taxon>Pseudomonadota</taxon>
        <taxon>Gammaproteobacteria</taxon>
        <taxon>Thiotrichales</taxon>
        <taxon>Piscirickettsiaceae</taxon>
        <taxon>Methylophaga</taxon>
    </lineage>
</organism>
<feature type="domain" description="Metanogen output" evidence="1">
    <location>
        <begin position="27"/>
        <end position="157"/>
    </location>
</feature>
<dbReference type="Pfam" id="PF18546">
    <property type="entry name" value="MetOD1"/>
    <property type="match status" value="1"/>
</dbReference>
<dbReference type="AlphaFoldDB" id="M7NVQ0"/>
<proteinExistence type="predicted"/>
<protein>
    <recommendedName>
        <fullName evidence="1">Metanogen output domain-containing protein</fullName>
    </recommendedName>
</protein>
<dbReference type="eggNOG" id="COG2345">
    <property type="taxonomic scope" value="Bacteria"/>
</dbReference>
<gene>
    <name evidence="2" type="ORF">MPL1_08152</name>
</gene>
<reference evidence="2 3" key="1">
    <citation type="journal article" date="2013" name="Genome Announc.">
        <title>Draft Genome Sequence of Methylophaga lonarensis MPLT, a Haloalkaliphilic (Non-Methane-Utilizing) Methylotroph.</title>
        <authorList>
            <person name="Shetty S.A."/>
            <person name="Marathe N.P."/>
            <person name="Munot H."/>
            <person name="Antony C.P."/>
            <person name="Dhotre D.P."/>
            <person name="Murrell J.C."/>
            <person name="Shouche Y.S."/>
        </authorList>
    </citation>
    <scope>NUCLEOTIDE SEQUENCE [LARGE SCALE GENOMIC DNA]</scope>
    <source>
        <strain evidence="2 3">MPL</strain>
    </source>
</reference>